<protein>
    <submittedName>
        <fullName evidence="1">Uncharacterized protein</fullName>
    </submittedName>
</protein>
<name>A0A8S9U4T9_PHYIN</name>
<reference evidence="1" key="1">
    <citation type="submission" date="2020-03" db="EMBL/GenBank/DDBJ databases">
        <title>Hybrid Assembly of Korean Phytophthora infestans isolates.</title>
        <authorList>
            <person name="Prokchorchik M."/>
            <person name="Lee Y."/>
            <person name="Seo J."/>
            <person name="Cho J.-H."/>
            <person name="Park Y.-E."/>
            <person name="Jang D.-C."/>
            <person name="Im J.-S."/>
            <person name="Choi J.-G."/>
            <person name="Park H.-J."/>
            <person name="Lee G.-B."/>
            <person name="Lee Y.-G."/>
            <person name="Hong S.-Y."/>
            <person name="Cho K."/>
            <person name="Sohn K.H."/>
        </authorList>
    </citation>
    <scope>NUCLEOTIDE SEQUENCE</scope>
    <source>
        <strain evidence="1">KR_2_A2</strain>
    </source>
</reference>
<dbReference type="Proteomes" id="UP000704712">
    <property type="component" value="Unassembled WGS sequence"/>
</dbReference>
<evidence type="ECO:0000313" key="1">
    <source>
        <dbReference type="EMBL" id="KAF4135936.1"/>
    </source>
</evidence>
<organism evidence="1 2">
    <name type="scientific">Phytophthora infestans</name>
    <name type="common">Potato late blight agent</name>
    <name type="synonym">Botrytis infestans</name>
    <dbReference type="NCBI Taxonomy" id="4787"/>
    <lineage>
        <taxon>Eukaryota</taxon>
        <taxon>Sar</taxon>
        <taxon>Stramenopiles</taxon>
        <taxon>Oomycota</taxon>
        <taxon>Peronosporomycetes</taxon>
        <taxon>Peronosporales</taxon>
        <taxon>Peronosporaceae</taxon>
        <taxon>Phytophthora</taxon>
    </lineage>
</organism>
<comment type="caution">
    <text evidence="1">The sequence shown here is derived from an EMBL/GenBank/DDBJ whole genome shotgun (WGS) entry which is preliminary data.</text>
</comment>
<evidence type="ECO:0000313" key="2">
    <source>
        <dbReference type="Proteomes" id="UP000704712"/>
    </source>
</evidence>
<proteinExistence type="predicted"/>
<dbReference type="AlphaFoldDB" id="A0A8S9U4T9"/>
<sequence length="87" mass="10131">MSALRPIWDADLVFPMFDDVRKAQRVAGKKNRIYQSLWRRRSLRPPVDPEQGQRVPHTDFCGSSHWCTGLTADRRSYIFGSPKLERA</sequence>
<accession>A0A8S9U4T9</accession>
<dbReference type="EMBL" id="JAACNO010002038">
    <property type="protein sequence ID" value="KAF4135936.1"/>
    <property type="molecule type" value="Genomic_DNA"/>
</dbReference>
<gene>
    <name evidence="1" type="ORF">GN958_ATG14922</name>
</gene>